<dbReference type="PANTHER" id="PTHR34414:SF1">
    <property type="entry name" value="SUBTILISIN-LIKE SERINE PROTEASE"/>
    <property type="match status" value="1"/>
</dbReference>
<protein>
    <submittedName>
        <fullName evidence="2">Uncharacterized protein</fullName>
    </submittedName>
</protein>
<sequence length="336" mass="39365">MPFRVLPPEFYSPNSSTLSLLDDDEMMLFFPATGHAQNSDLTTPSRQPEEFVAKELDLRRLKEVSGWLWFAGRLEPPRPLHLQLLLGRAITCTEQMDLHLIWSTGRIFIKPIPRFLLNRHMWGQYLSCKAGCSRDSLEHNTPCSPQCGRQTLRKNAHGFLFSWAALVRYESDFWIAKEKHLIPNEVEWPQWVKFVESLNLEHIYPHVSPRFYHGELRLSRLDLIYRFWYTPLNGYLSRWNQYATMLRENFDWLAVVVVYVVVILTAMQVGLATETLAHNEAFVAVSYQFSIFSIFVPIAFTILLLMVFCFVFSYGCIDTIQVRNKRLRHILQQSLE</sequence>
<dbReference type="OrthoDB" id="5086500at2759"/>
<keyword evidence="1" id="KW-1133">Transmembrane helix</keyword>
<feature type="transmembrane region" description="Helical" evidence="1">
    <location>
        <begin position="252"/>
        <end position="271"/>
    </location>
</feature>
<organism evidence="2 3">
    <name type="scientific">Fusarium venenatum</name>
    <dbReference type="NCBI Taxonomy" id="56646"/>
    <lineage>
        <taxon>Eukaryota</taxon>
        <taxon>Fungi</taxon>
        <taxon>Dikarya</taxon>
        <taxon>Ascomycota</taxon>
        <taxon>Pezizomycotina</taxon>
        <taxon>Sordariomycetes</taxon>
        <taxon>Hypocreomycetidae</taxon>
        <taxon>Hypocreales</taxon>
        <taxon>Nectriaceae</taxon>
        <taxon>Fusarium</taxon>
    </lineage>
</organism>
<dbReference type="STRING" id="56646.A0A2L2SZ16"/>
<dbReference type="EMBL" id="LN649230">
    <property type="protein sequence ID" value="CEI63334.1"/>
    <property type="molecule type" value="Genomic_DNA"/>
</dbReference>
<dbReference type="AlphaFoldDB" id="A0A2L2SZ16"/>
<keyword evidence="3" id="KW-1185">Reference proteome</keyword>
<keyword evidence="1" id="KW-0812">Transmembrane</keyword>
<keyword evidence="1" id="KW-0472">Membrane</keyword>
<feature type="transmembrane region" description="Helical" evidence="1">
    <location>
        <begin position="291"/>
        <end position="317"/>
    </location>
</feature>
<reference evidence="3" key="1">
    <citation type="submission" date="2014-10" db="EMBL/GenBank/DDBJ databases">
        <authorList>
            <person name="King R."/>
        </authorList>
    </citation>
    <scope>NUCLEOTIDE SEQUENCE [LARGE SCALE GENOMIC DNA]</scope>
    <source>
        <strain evidence="3">A3/5</strain>
    </source>
</reference>
<proteinExistence type="predicted"/>
<dbReference type="InterPro" id="IPR046536">
    <property type="entry name" value="DUF6601"/>
</dbReference>
<dbReference type="Proteomes" id="UP000245910">
    <property type="component" value="Chromosome II"/>
</dbReference>
<evidence type="ECO:0000256" key="1">
    <source>
        <dbReference type="SAM" id="Phobius"/>
    </source>
</evidence>
<evidence type="ECO:0000313" key="2">
    <source>
        <dbReference type="EMBL" id="CEI63334.1"/>
    </source>
</evidence>
<dbReference type="Pfam" id="PF20246">
    <property type="entry name" value="DUF6601"/>
    <property type="match status" value="1"/>
</dbReference>
<evidence type="ECO:0000313" key="3">
    <source>
        <dbReference type="Proteomes" id="UP000245910"/>
    </source>
</evidence>
<name>A0A2L2SZ16_9HYPO</name>
<dbReference type="PANTHER" id="PTHR34414">
    <property type="entry name" value="HET DOMAIN-CONTAINING PROTEIN-RELATED"/>
    <property type="match status" value="1"/>
</dbReference>
<accession>A0A2L2SZ16</accession>